<proteinExistence type="inferred from homology"/>
<evidence type="ECO:0000256" key="2">
    <source>
        <dbReference type="ARBA" id="ARBA00005417"/>
    </source>
</evidence>
<comment type="similarity">
    <text evidence="2">Belongs to the ABC transporter superfamily.</text>
</comment>
<dbReference type="HOGENOM" id="CLU_000604_1_23_5"/>
<name>S5Y4G5_PARAH</name>
<evidence type="ECO:0000313" key="7">
    <source>
        <dbReference type="EMBL" id="AGT10625.1"/>
    </source>
</evidence>
<dbReference type="InterPro" id="IPR003439">
    <property type="entry name" value="ABC_transporter-like_ATP-bd"/>
</dbReference>
<dbReference type="SMART" id="SM00382">
    <property type="entry name" value="AAA"/>
    <property type="match status" value="1"/>
</dbReference>
<dbReference type="NCBIfam" id="TIGR01727">
    <property type="entry name" value="oligo_HPY"/>
    <property type="match status" value="1"/>
</dbReference>
<dbReference type="AlphaFoldDB" id="S5Y4G5"/>
<dbReference type="Pfam" id="PF08352">
    <property type="entry name" value="oligo_HPY"/>
    <property type="match status" value="1"/>
</dbReference>
<dbReference type="SUPFAM" id="SSF52540">
    <property type="entry name" value="P-loop containing nucleoside triphosphate hydrolases"/>
    <property type="match status" value="1"/>
</dbReference>
<dbReference type="GO" id="GO:0005886">
    <property type="term" value="C:plasma membrane"/>
    <property type="evidence" value="ECO:0007669"/>
    <property type="project" value="UniProtKB-SubCell"/>
</dbReference>
<dbReference type="PROSITE" id="PS00211">
    <property type="entry name" value="ABC_TRANSPORTER_1"/>
    <property type="match status" value="1"/>
</dbReference>
<dbReference type="InterPro" id="IPR027417">
    <property type="entry name" value="P-loop_NTPase"/>
</dbReference>
<dbReference type="PANTHER" id="PTHR43776:SF7">
    <property type="entry name" value="D,D-DIPEPTIDE TRANSPORT ATP-BINDING PROTEIN DDPF-RELATED"/>
    <property type="match status" value="1"/>
</dbReference>
<gene>
    <name evidence="7" type="ORF">JCM7686_pAMI1p039</name>
</gene>
<dbReference type="Pfam" id="PF00005">
    <property type="entry name" value="ABC_tran"/>
    <property type="match status" value="1"/>
</dbReference>
<keyword evidence="7" id="KW-0614">Plasmid</keyword>
<dbReference type="GO" id="GO:0015833">
    <property type="term" value="P:peptide transport"/>
    <property type="evidence" value="ECO:0007669"/>
    <property type="project" value="InterPro"/>
</dbReference>
<feature type="domain" description="ABC transporter" evidence="6">
    <location>
        <begin position="26"/>
        <end position="265"/>
    </location>
</feature>
<organism evidence="7 8">
    <name type="scientific">Paracoccus aminophilus JCM 7686</name>
    <dbReference type="NCBI Taxonomy" id="1367847"/>
    <lineage>
        <taxon>Bacteria</taxon>
        <taxon>Pseudomonadati</taxon>
        <taxon>Pseudomonadota</taxon>
        <taxon>Alphaproteobacteria</taxon>
        <taxon>Rhodobacterales</taxon>
        <taxon>Paracoccaceae</taxon>
        <taxon>Paracoccus</taxon>
    </lineage>
</organism>
<protein>
    <submittedName>
        <fullName evidence="7">ABC transporter, ATP-binding protein</fullName>
        <ecNumber evidence="7">3.6.3.24</ecNumber>
    </submittedName>
</protein>
<keyword evidence="4" id="KW-0547">Nucleotide-binding</keyword>
<dbReference type="InterPro" id="IPR013563">
    <property type="entry name" value="Oligopep_ABC_C"/>
</dbReference>
<dbReference type="PANTHER" id="PTHR43776">
    <property type="entry name" value="TRANSPORT ATP-BINDING PROTEIN"/>
    <property type="match status" value="1"/>
</dbReference>
<evidence type="ECO:0000313" key="8">
    <source>
        <dbReference type="Proteomes" id="UP000015480"/>
    </source>
</evidence>
<dbReference type="Gene3D" id="3.40.50.300">
    <property type="entry name" value="P-loop containing nucleotide triphosphate hydrolases"/>
    <property type="match status" value="1"/>
</dbReference>
<dbReference type="EMBL" id="CP006651">
    <property type="protein sequence ID" value="AGT10625.1"/>
    <property type="molecule type" value="Genomic_DNA"/>
</dbReference>
<dbReference type="GO" id="GO:0005524">
    <property type="term" value="F:ATP binding"/>
    <property type="evidence" value="ECO:0007669"/>
    <property type="project" value="UniProtKB-KW"/>
</dbReference>
<evidence type="ECO:0000256" key="4">
    <source>
        <dbReference type="ARBA" id="ARBA00022741"/>
    </source>
</evidence>
<keyword evidence="8" id="KW-1185">Reference proteome</keyword>
<dbReference type="KEGG" id="pami:JCM7686_pAMI1p039"/>
<dbReference type="CDD" id="cd03257">
    <property type="entry name" value="ABC_NikE_OppD_transporters"/>
    <property type="match status" value="1"/>
</dbReference>
<evidence type="ECO:0000256" key="5">
    <source>
        <dbReference type="ARBA" id="ARBA00022840"/>
    </source>
</evidence>
<dbReference type="EC" id="3.6.3.24" evidence="7"/>
<keyword evidence="5 7" id="KW-0067">ATP-binding</keyword>
<keyword evidence="3" id="KW-0813">Transport</keyword>
<evidence type="ECO:0000256" key="1">
    <source>
        <dbReference type="ARBA" id="ARBA00004417"/>
    </source>
</evidence>
<dbReference type="GO" id="GO:0055085">
    <property type="term" value="P:transmembrane transport"/>
    <property type="evidence" value="ECO:0007669"/>
    <property type="project" value="UniProtKB-ARBA"/>
</dbReference>
<reference evidence="7 8" key="1">
    <citation type="journal article" date="2014" name="BMC Genomics">
        <title>Architecture and functions of a multipartite genome of the methylotrophic bacterium Paracoccus aminophilus JCM 7686, containing primary and secondary chromids.</title>
        <authorList>
            <person name="Dziewit L."/>
            <person name="Czarnecki J."/>
            <person name="Wibberg D."/>
            <person name="Radlinska M."/>
            <person name="Mrozek P."/>
            <person name="Szymczak M."/>
            <person name="Schluter A."/>
            <person name="Puhler A."/>
            <person name="Bartosik D."/>
        </authorList>
    </citation>
    <scope>NUCLEOTIDE SEQUENCE [LARGE SCALE GENOMIC DNA]</scope>
    <source>
        <strain evidence="7">JCM 7686</strain>
        <plasmid evidence="8">Plasmid pAMI1</plasmid>
    </source>
</reference>
<accession>S5Y4G5</accession>
<evidence type="ECO:0000256" key="3">
    <source>
        <dbReference type="ARBA" id="ARBA00022448"/>
    </source>
</evidence>
<geneLocation type="plasmid" evidence="7 8">
    <name>pAMI1</name>
</geneLocation>
<dbReference type="InterPro" id="IPR017871">
    <property type="entry name" value="ABC_transporter-like_CS"/>
</dbReference>
<dbReference type="InterPro" id="IPR003593">
    <property type="entry name" value="AAA+_ATPase"/>
</dbReference>
<dbReference type="Proteomes" id="UP000015480">
    <property type="component" value="Plasmid pAMI1"/>
</dbReference>
<keyword evidence="7" id="KW-0378">Hydrolase</keyword>
<dbReference type="PATRIC" id="fig|1367847.3.peg.3551"/>
<dbReference type="InterPro" id="IPR050319">
    <property type="entry name" value="ABC_transp_ATP-bind"/>
</dbReference>
<evidence type="ECO:0000259" key="6">
    <source>
        <dbReference type="PROSITE" id="PS50893"/>
    </source>
</evidence>
<dbReference type="PROSITE" id="PS50893">
    <property type="entry name" value="ABC_TRANSPORTER_2"/>
    <property type="match status" value="1"/>
</dbReference>
<sequence>MFPFVARGSDMDWRSETLHRTAPPLIAFEKLSVTFGNVIRALDEVTLSIPRGSVTGLVGESGSGKTTLCRVFVALQRASAGRVTFAGENLSELLAKDEMAYRRRVQMLLQDAAASLSPRMAVGKLLAEPLRIHGLPMAEHWPRVLKAFERLGLARELLEKYPHQLSGGQARRVAIARALALQPELIIADEPTAGLDLSIRGELLNLMLELKQEYGLTYVMVSHDLNVIRRVTDRVAVMYLGQIVEEAETAALFRHPRHPYTAALLSARAVIDPAQRQKRVVLQGEIPSPINPPPGCRFSTRCPAVRDRCRAEAPALTQDDRGSFRCHFPQADPAVARLSATVQTPAP</sequence>
<comment type="subcellular location">
    <subcellularLocation>
        <location evidence="1">Cell inner membrane</location>
        <topology evidence="1">Peripheral membrane protein</topology>
    </subcellularLocation>
</comment>
<dbReference type="GO" id="GO:0016887">
    <property type="term" value="F:ATP hydrolysis activity"/>
    <property type="evidence" value="ECO:0007669"/>
    <property type="project" value="InterPro"/>
</dbReference>